<dbReference type="RefSeq" id="WP_105936141.1">
    <property type="nucleotide sequence ID" value="NZ_PVNP01000198.1"/>
</dbReference>
<gene>
    <name evidence="3" type="ORF">C6Y40_19875</name>
</gene>
<dbReference type="SUPFAM" id="SSF53187">
    <property type="entry name" value="Zn-dependent exopeptidases"/>
    <property type="match status" value="1"/>
</dbReference>
<proteinExistence type="inferred from homology"/>
<dbReference type="GO" id="GO:0004181">
    <property type="term" value="F:metallocarboxypeptidase activity"/>
    <property type="evidence" value="ECO:0007669"/>
    <property type="project" value="InterPro"/>
</dbReference>
<dbReference type="PROSITE" id="PS52035">
    <property type="entry name" value="PEPTIDASE_M14"/>
    <property type="match status" value="1"/>
</dbReference>
<evidence type="ECO:0000313" key="4">
    <source>
        <dbReference type="Proteomes" id="UP000238949"/>
    </source>
</evidence>
<dbReference type="EMBL" id="PVNP01000198">
    <property type="protein sequence ID" value="PRO71755.1"/>
    <property type="molecule type" value="Genomic_DNA"/>
</dbReference>
<organism evidence="3 4">
    <name type="scientific">Alteromonas alba</name>
    <dbReference type="NCBI Taxonomy" id="2079529"/>
    <lineage>
        <taxon>Bacteria</taxon>
        <taxon>Pseudomonadati</taxon>
        <taxon>Pseudomonadota</taxon>
        <taxon>Gammaproteobacteria</taxon>
        <taxon>Alteromonadales</taxon>
        <taxon>Alteromonadaceae</taxon>
        <taxon>Alteromonas/Salinimonas group</taxon>
        <taxon>Alteromonas</taxon>
    </lineage>
</organism>
<dbReference type="AlphaFoldDB" id="A0A2S9V5X1"/>
<sequence length="449" mass="49275">MKAAHPHAPAQAIASLWDSHHFSALDKSHLRHADIQPVLDEIADYPSITRETIGYSCTGKSIERLSMGSGPLIILAWTQMHGDEPTATAAVLDWLKLLHLNSTSNSLALGSDWTSLVTLHIIPMLNPDGAERDTRVNEQGIDINRDAKQLQTPEGRLLWQQVQTLKPDVAFNLHDQNPYYSAGPTGYPATIAFLAPAFHPDKHVDAPRLRAKQLIACMADTLSHWLPCHIGRYDDTYSLRSFGDNIAGTGASTILIESGAHPNDPHRQVARKMNVIGLHSALEALLGNLYQQKSLADYYRIPDNVEDGLVDIKFSRVAQRCASHDYVADISVNRDKQGRATVKHIGDLSGQAGFTNISAYQTTILPVKAYQLDGPMVLTETDYLALLKQGFSVFTGDSSLLDNLSGLPVLCLPEPPAYSTLYPGADAFWIMQDSEGKQRAVLNGKMINL</sequence>
<protein>
    <submittedName>
        <fullName evidence="3">Peptidase M14</fullName>
    </submittedName>
</protein>
<dbReference type="OrthoDB" id="9758209at2"/>
<evidence type="ECO:0000259" key="2">
    <source>
        <dbReference type="PROSITE" id="PS52035"/>
    </source>
</evidence>
<name>A0A2S9V5X1_9ALTE</name>
<reference evidence="4" key="1">
    <citation type="journal article" date="2020" name="Int. J. Syst. Evol. Microbiol.">
        <title>Alteromonas alba sp. nov., a marine bacterium isolated from the seawater of the West Pacific Ocean.</title>
        <authorList>
            <person name="Sun C."/>
            <person name="Wu Y.-H."/>
            <person name="Xamxidin M."/>
            <person name="Cheng H."/>
            <person name="Xu X.-W."/>
        </authorList>
    </citation>
    <scope>NUCLEOTIDE SEQUENCE [LARGE SCALE GENOMIC DNA]</scope>
    <source>
        <strain evidence="4">190</strain>
    </source>
</reference>
<dbReference type="Proteomes" id="UP000238949">
    <property type="component" value="Unassembled WGS sequence"/>
</dbReference>
<dbReference type="Pfam" id="PF00246">
    <property type="entry name" value="Peptidase_M14"/>
    <property type="match status" value="1"/>
</dbReference>
<comment type="caution">
    <text evidence="3">The sequence shown here is derived from an EMBL/GenBank/DDBJ whole genome shotgun (WGS) entry which is preliminary data.</text>
</comment>
<dbReference type="GO" id="GO:0008270">
    <property type="term" value="F:zinc ion binding"/>
    <property type="evidence" value="ECO:0007669"/>
    <property type="project" value="InterPro"/>
</dbReference>
<comment type="similarity">
    <text evidence="1">Belongs to the peptidase M14 family.</text>
</comment>
<dbReference type="Gene3D" id="3.40.630.10">
    <property type="entry name" value="Zn peptidases"/>
    <property type="match status" value="1"/>
</dbReference>
<accession>A0A2S9V5X1</accession>
<feature type="domain" description="Peptidase M14" evidence="2">
    <location>
        <begin position="28"/>
        <end position="285"/>
    </location>
</feature>
<dbReference type="InterPro" id="IPR000834">
    <property type="entry name" value="Peptidase_M14"/>
</dbReference>
<evidence type="ECO:0000256" key="1">
    <source>
        <dbReference type="PROSITE-ProRule" id="PRU01379"/>
    </source>
</evidence>
<evidence type="ECO:0000313" key="3">
    <source>
        <dbReference type="EMBL" id="PRO71755.1"/>
    </source>
</evidence>
<dbReference type="GO" id="GO:0006508">
    <property type="term" value="P:proteolysis"/>
    <property type="evidence" value="ECO:0007669"/>
    <property type="project" value="InterPro"/>
</dbReference>
<comment type="caution">
    <text evidence="1">Lacks conserved residue(s) required for the propagation of feature annotation.</text>
</comment>
<keyword evidence="4" id="KW-1185">Reference proteome</keyword>